<sequence>MSQKLVPGFGVVCMIIISEGRLIHSMMPIGYSIILKPIVGLVSLEPARVEGQVMRGVIADHVA</sequence>
<dbReference type="Proteomes" id="UP000012179">
    <property type="component" value="Chromosome"/>
</dbReference>
<gene>
    <name evidence="1" type="ORF">EBAPG3_005670</name>
</gene>
<keyword evidence="2" id="KW-1185">Reference proteome</keyword>
<accession>A0A1W6SN99</accession>
<dbReference type="AlphaFoldDB" id="A0A1W6SN99"/>
<evidence type="ECO:0000313" key="1">
    <source>
        <dbReference type="EMBL" id="ARO87298.1"/>
    </source>
</evidence>
<dbReference type="EMBL" id="CP021106">
    <property type="protein sequence ID" value="ARO87298.1"/>
    <property type="molecule type" value="Genomic_DNA"/>
</dbReference>
<protein>
    <submittedName>
        <fullName evidence="1">Uncharacterized protein</fullName>
    </submittedName>
</protein>
<organism evidence="1 2">
    <name type="scientific">Nitrosospira lacus</name>
    <dbReference type="NCBI Taxonomy" id="1288494"/>
    <lineage>
        <taxon>Bacteria</taxon>
        <taxon>Pseudomonadati</taxon>
        <taxon>Pseudomonadota</taxon>
        <taxon>Betaproteobacteria</taxon>
        <taxon>Nitrosomonadales</taxon>
        <taxon>Nitrosomonadaceae</taxon>
        <taxon>Nitrosospira</taxon>
    </lineage>
</organism>
<reference evidence="1 2" key="1">
    <citation type="journal article" date="2015" name="Int. J. Syst. Evol. Microbiol.">
        <title>Nitrosospira lacus sp. nov., a psychrotolerant, ammonia-oxidizing bacterium from sandy lake sediment.</title>
        <authorList>
            <person name="Urakawa H."/>
            <person name="Garcia J.C."/>
            <person name="Nielsen J.L."/>
            <person name="Le V.Q."/>
            <person name="Kozlowski J.A."/>
            <person name="Stein L.Y."/>
            <person name="Lim C.K."/>
            <person name="Pommerening-Roser A."/>
            <person name="Martens-Habbena W."/>
            <person name="Stahl D.A."/>
            <person name="Klotz M.G."/>
        </authorList>
    </citation>
    <scope>NUCLEOTIDE SEQUENCE [LARGE SCALE GENOMIC DNA]</scope>
    <source>
        <strain evidence="1 2">APG3</strain>
    </source>
</reference>
<name>A0A1W6SN99_9PROT</name>
<dbReference type="KEGG" id="nlc:EBAPG3_005670"/>
<proteinExistence type="predicted"/>
<evidence type="ECO:0000313" key="2">
    <source>
        <dbReference type="Proteomes" id="UP000012179"/>
    </source>
</evidence>